<evidence type="ECO:0000256" key="2">
    <source>
        <dbReference type="ARBA" id="ARBA00022692"/>
    </source>
</evidence>
<comment type="caution">
    <text evidence="6">The sequence shown here is derived from an EMBL/GenBank/DDBJ whole genome shotgun (WGS) entry which is preliminary data.</text>
</comment>
<proteinExistence type="predicted"/>
<dbReference type="EMBL" id="NFKP01000023">
    <property type="protein sequence ID" value="OUP68025.1"/>
    <property type="molecule type" value="Genomic_DNA"/>
</dbReference>
<feature type="transmembrane region" description="Helical" evidence="5">
    <location>
        <begin position="147"/>
        <end position="175"/>
    </location>
</feature>
<feature type="transmembrane region" description="Helical" evidence="5">
    <location>
        <begin position="68"/>
        <end position="93"/>
    </location>
</feature>
<feature type="transmembrane region" description="Helical" evidence="5">
    <location>
        <begin position="114"/>
        <end position="141"/>
    </location>
</feature>
<dbReference type="Proteomes" id="UP000260828">
    <property type="component" value="Unassembled WGS sequence"/>
</dbReference>
<keyword evidence="3 5" id="KW-1133">Transmembrane helix</keyword>
<dbReference type="EMBL" id="QVME01000009">
    <property type="protein sequence ID" value="RGE66196.1"/>
    <property type="molecule type" value="Genomic_DNA"/>
</dbReference>
<evidence type="ECO:0000313" key="7">
    <source>
        <dbReference type="EMBL" id="RGE66196.1"/>
    </source>
</evidence>
<name>A0A1Y4MGZ3_9FIRM</name>
<reference evidence="7 9" key="3">
    <citation type="submission" date="2018-08" db="EMBL/GenBank/DDBJ databases">
        <title>A genome reference for cultivated species of the human gut microbiota.</title>
        <authorList>
            <person name="Zou Y."/>
            <person name="Xue W."/>
            <person name="Luo G."/>
        </authorList>
    </citation>
    <scope>NUCLEOTIDE SEQUENCE [LARGE SCALE GENOMIC DNA]</scope>
    <source>
        <strain evidence="7 9">TF05-12AC</strain>
    </source>
</reference>
<dbReference type="InterPro" id="IPR019109">
    <property type="entry name" value="MamF_MmsF"/>
</dbReference>
<protein>
    <submittedName>
        <fullName evidence="7">DUF4870 domain-containing protein</fullName>
    </submittedName>
</protein>
<dbReference type="PANTHER" id="PTHR36460:SF1">
    <property type="entry name" value="UPF0132 DOMAIN PROTEIN (AFU_ORTHOLOGUE AFUA_3G10255)"/>
    <property type="match status" value="1"/>
</dbReference>
<organism evidence="6 8">
    <name type="scientific">Anaerotruncus colihominis</name>
    <dbReference type="NCBI Taxonomy" id="169435"/>
    <lineage>
        <taxon>Bacteria</taxon>
        <taxon>Bacillati</taxon>
        <taxon>Bacillota</taxon>
        <taxon>Clostridia</taxon>
        <taxon>Eubacteriales</taxon>
        <taxon>Oscillospiraceae</taxon>
        <taxon>Anaerotruncus</taxon>
    </lineage>
</organism>
<evidence type="ECO:0000256" key="4">
    <source>
        <dbReference type="ARBA" id="ARBA00023136"/>
    </source>
</evidence>
<dbReference type="GO" id="GO:0016020">
    <property type="term" value="C:membrane"/>
    <property type="evidence" value="ECO:0007669"/>
    <property type="project" value="UniProtKB-SubCell"/>
</dbReference>
<evidence type="ECO:0000313" key="8">
    <source>
        <dbReference type="Proteomes" id="UP000196386"/>
    </source>
</evidence>
<dbReference type="Proteomes" id="UP000196386">
    <property type="component" value="Unassembled WGS sequence"/>
</dbReference>
<accession>A0A1Y4MGZ3</accession>
<evidence type="ECO:0000256" key="5">
    <source>
        <dbReference type="SAM" id="Phobius"/>
    </source>
</evidence>
<gene>
    <name evidence="6" type="ORF">B5F11_15590</name>
    <name evidence="7" type="ORF">DXC40_14900</name>
</gene>
<keyword evidence="2 5" id="KW-0812">Transmembrane</keyword>
<reference evidence="6" key="2">
    <citation type="journal article" date="2018" name="BMC Genomics">
        <title>Whole genome sequencing and function prediction of 133 gut anaerobes isolated from chicken caecum in pure cultures.</title>
        <authorList>
            <person name="Medvecky M."/>
            <person name="Cejkova D."/>
            <person name="Polansky O."/>
            <person name="Karasova D."/>
            <person name="Kubasova T."/>
            <person name="Cizek A."/>
            <person name="Rychlik I."/>
        </authorList>
    </citation>
    <scope>NUCLEOTIDE SEQUENCE</scope>
    <source>
        <strain evidence="6">An175</strain>
    </source>
</reference>
<evidence type="ECO:0000313" key="9">
    <source>
        <dbReference type="Proteomes" id="UP000260828"/>
    </source>
</evidence>
<dbReference type="AlphaFoldDB" id="A0A1Y4MGZ3"/>
<evidence type="ECO:0000256" key="3">
    <source>
        <dbReference type="ARBA" id="ARBA00022989"/>
    </source>
</evidence>
<evidence type="ECO:0000313" key="6">
    <source>
        <dbReference type="EMBL" id="OUP68025.1"/>
    </source>
</evidence>
<comment type="subcellular location">
    <subcellularLocation>
        <location evidence="1">Membrane</location>
        <topology evidence="1">Multi-pass membrane protein</topology>
    </subcellularLocation>
</comment>
<reference evidence="8" key="1">
    <citation type="submission" date="2017-04" db="EMBL/GenBank/DDBJ databases">
        <title>Function of individual gut microbiota members based on whole genome sequencing of pure cultures obtained from chicken caecum.</title>
        <authorList>
            <person name="Medvecky M."/>
            <person name="Cejkova D."/>
            <person name="Polansky O."/>
            <person name="Karasova D."/>
            <person name="Kubasova T."/>
            <person name="Cizek A."/>
            <person name="Rychlik I."/>
        </authorList>
    </citation>
    <scope>NUCLEOTIDE SEQUENCE [LARGE SCALE GENOMIC DNA]</scope>
    <source>
        <strain evidence="8">An175</strain>
    </source>
</reference>
<dbReference type="Pfam" id="PF09685">
    <property type="entry name" value="MamF_MmsF"/>
    <property type="match status" value="1"/>
</dbReference>
<evidence type="ECO:0000256" key="1">
    <source>
        <dbReference type="ARBA" id="ARBA00004141"/>
    </source>
</evidence>
<dbReference type="PANTHER" id="PTHR36460">
    <property type="entry name" value="UPF0132 DOMAIN PROTEIN (AFU_ORTHOLOGUE AFUA_3G10255)"/>
    <property type="match status" value="1"/>
</dbReference>
<keyword evidence="4 5" id="KW-0472">Membrane</keyword>
<sequence length="206" mass="21871">MREANGFAACSHRSAATAAKQRTAHVASQPKPALLLWCNRINYHLRRIPEMNTYQPHRSSLGGLDANIMALLCYLVTFVGGLIPVVKYVAWLLPLVIVFLEKESGLVKFHAMQAFVLNLISFVVTVLITILTVVGAGAAVVAGSAVATVGVVSVLGVISLVVGIAILVFSIIAMVKSYGYQAYNIPVIGGIAQALVSKFPPANIQS</sequence>